<gene>
    <name evidence="5" type="primary">pdxA</name>
    <name evidence="5" type="ORF">COY52_02700</name>
</gene>
<name>A0A2M7SEA7_9BACT</name>
<dbReference type="Pfam" id="PF04166">
    <property type="entry name" value="PdxA"/>
    <property type="match status" value="1"/>
</dbReference>
<sequence length="338" mass="37443">MKKQVVGITMGDSTGIGPEVIAKSLLEKSIYKVCSPLVIGDPEVMKDAFRIIKKRASINTVKKPEQAEFNYGCIDILFFPEWRMETIVKGQINLSSARASVGYIKEATNLVMKRQIDAIVTGPINKEAVRKAGFYFDGHTELLAQLTNTRKYAMMFVGGGLYVVLLTTHLPIKRISNFVIREKVLKVINLTREVMEAYFGIRNPRIGVSGLNPHAGESGVFGQEEIKEIIPAIKEAKENGINVTGPISPDIIFVKAKKKDFDVVVAMYHDQALIPIKMLDFRRAVNLTIGLPFIRTSVDHGVAYDIAGKGTADYHSMVEAIKLAARLSSRSTLTKKTE</sequence>
<evidence type="ECO:0000313" key="5">
    <source>
        <dbReference type="EMBL" id="PIZ17811.1"/>
    </source>
</evidence>
<keyword evidence="4" id="KW-0472">Membrane</keyword>
<keyword evidence="4" id="KW-0812">Transmembrane</keyword>
<evidence type="ECO:0000313" key="6">
    <source>
        <dbReference type="Proteomes" id="UP000229307"/>
    </source>
</evidence>
<evidence type="ECO:0000256" key="2">
    <source>
        <dbReference type="ARBA" id="ARBA00023002"/>
    </source>
</evidence>
<protein>
    <submittedName>
        <fullName evidence="5">4-hydroxythreonine-4-phosphate dehydrogenase PdxA</fullName>
    </submittedName>
</protein>
<evidence type="ECO:0000256" key="1">
    <source>
        <dbReference type="ARBA" id="ARBA00022723"/>
    </source>
</evidence>
<dbReference type="EMBL" id="PFMR01000084">
    <property type="protein sequence ID" value="PIZ17811.1"/>
    <property type="molecule type" value="Genomic_DNA"/>
</dbReference>
<dbReference type="PANTHER" id="PTHR30004">
    <property type="entry name" value="4-HYDROXYTHREONINE-4-PHOSPHATE DEHYDROGENASE"/>
    <property type="match status" value="1"/>
</dbReference>
<dbReference type="NCBIfam" id="TIGR00557">
    <property type="entry name" value="pdxA"/>
    <property type="match status" value="1"/>
</dbReference>
<dbReference type="InterPro" id="IPR005255">
    <property type="entry name" value="PdxA_fam"/>
</dbReference>
<comment type="caution">
    <text evidence="5">The sequence shown here is derived from an EMBL/GenBank/DDBJ whole genome shotgun (WGS) entry which is preliminary data.</text>
</comment>
<dbReference type="PANTHER" id="PTHR30004:SF6">
    <property type="entry name" value="D-THREONATE 4-PHOSPHATE DEHYDROGENASE"/>
    <property type="match status" value="1"/>
</dbReference>
<dbReference type="GO" id="GO:0016491">
    <property type="term" value="F:oxidoreductase activity"/>
    <property type="evidence" value="ECO:0007669"/>
    <property type="project" value="UniProtKB-KW"/>
</dbReference>
<evidence type="ECO:0000256" key="4">
    <source>
        <dbReference type="SAM" id="Phobius"/>
    </source>
</evidence>
<keyword evidence="3" id="KW-0520">NAD</keyword>
<evidence type="ECO:0000256" key="3">
    <source>
        <dbReference type="ARBA" id="ARBA00023027"/>
    </source>
</evidence>
<keyword evidence="2" id="KW-0560">Oxidoreductase</keyword>
<accession>A0A2M7SEA7</accession>
<organism evidence="5 6">
    <name type="scientific">Candidatus Desantisbacteria bacterium CG_4_10_14_0_8_um_filter_48_22</name>
    <dbReference type="NCBI Taxonomy" id="1974543"/>
    <lineage>
        <taxon>Bacteria</taxon>
        <taxon>Candidatus Desantisiibacteriota</taxon>
    </lineage>
</organism>
<dbReference type="AlphaFoldDB" id="A0A2M7SEA7"/>
<dbReference type="GO" id="GO:0046872">
    <property type="term" value="F:metal ion binding"/>
    <property type="evidence" value="ECO:0007669"/>
    <property type="project" value="UniProtKB-KW"/>
</dbReference>
<reference evidence="6" key="1">
    <citation type="submission" date="2017-09" db="EMBL/GenBank/DDBJ databases">
        <title>Depth-based differentiation of microbial function through sediment-hosted aquifers and enrichment of novel symbionts in the deep terrestrial subsurface.</title>
        <authorList>
            <person name="Probst A.J."/>
            <person name="Ladd B."/>
            <person name="Jarett J.K."/>
            <person name="Geller-Mcgrath D.E."/>
            <person name="Sieber C.M.K."/>
            <person name="Emerson J.B."/>
            <person name="Anantharaman K."/>
            <person name="Thomas B.C."/>
            <person name="Malmstrom R."/>
            <person name="Stieglmeier M."/>
            <person name="Klingl A."/>
            <person name="Woyke T."/>
            <person name="Ryan C.M."/>
            <person name="Banfield J.F."/>
        </authorList>
    </citation>
    <scope>NUCLEOTIDE SEQUENCE [LARGE SCALE GENOMIC DNA]</scope>
</reference>
<keyword evidence="4" id="KW-1133">Transmembrane helix</keyword>
<dbReference type="Proteomes" id="UP000229307">
    <property type="component" value="Unassembled WGS sequence"/>
</dbReference>
<dbReference type="GO" id="GO:0051287">
    <property type="term" value="F:NAD binding"/>
    <property type="evidence" value="ECO:0007669"/>
    <property type="project" value="InterPro"/>
</dbReference>
<dbReference type="Gene3D" id="3.40.718.10">
    <property type="entry name" value="Isopropylmalate Dehydrogenase"/>
    <property type="match status" value="1"/>
</dbReference>
<proteinExistence type="predicted"/>
<feature type="transmembrane region" description="Helical" evidence="4">
    <location>
        <begin position="152"/>
        <end position="172"/>
    </location>
</feature>
<keyword evidence="1" id="KW-0479">Metal-binding</keyword>
<dbReference type="SUPFAM" id="SSF53659">
    <property type="entry name" value="Isocitrate/Isopropylmalate dehydrogenase-like"/>
    <property type="match status" value="1"/>
</dbReference>